<keyword evidence="3" id="KW-0560">Oxidoreductase</keyword>
<organism evidence="6 7">
    <name type="scientific">Tilletia horrida</name>
    <dbReference type="NCBI Taxonomy" id="155126"/>
    <lineage>
        <taxon>Eukaryota</taxon>
        <taxon>Fungi</taxon>
        <taxon>Dikarya</taxon>
        <taxon>Basidiomycota</taxon>
        <taxon>Ustilaginomycotina</taxon>
        <taxon>Exobasidiomycetes</taxon>
        <taxon>Tilletiales</taxon>
        <taxon>Tilletiaceae</taxon>
        <taxon>Tilletia</taxon>
    </lineage>
</organism>
<evidence type="ECO:0000256" key="4">
    <source>
        <dbReference type="SAM" id="MobiDB-lite"/>
    </source>
</evidence>
<dbReference type="EMBL" id="JAPDMZ010000129">
    <property type="protein sequence ID" value="KAK0548759.1"/>
    <property type="molecule type" value="Genomic_DNA"/>
</dbReference>
<evidence type="ECO:0000256" key="1">
    <source>
        <dbReference type="ARBA" id="ARBA00007905"/>
    </source>
</evidence>
<dbReference type="Gene3D" id="3.20.20.100">
    <property type="entry name" value="NADP-dependent oxidoreductase domain"/>
    <property type="match status" value="2"/>
</dbReference>
<sequence length="532" mass="57554">MAALSQAQSAEHAAITLPPRIPMPSIIYGTAWKGPASQPLVLTALRAGFRALDTSAQLKHYDEAAVGEGVRDALTAAASDPDLHGLTRSQLWIQTKCTPPAGQDWSRPVPYKRTDRPAIAVRKSFAASLWNLATDQAWREAHPPPPNSAQRGSLDLKGKGRDLTGSDAASGGGDNLSPLEVLSDAAVSLLPGQQAANATAQVGPQYPDEGSILLPHLRPRTSASEPYIDSYLLHSPFDSLEDIIEAWREMENLVRLGWIRRIGLSNVYDPRILQLLRGYMVTTPSQTFDHGQSAQSIPTYPIAPTILQNRWHNSTLHDVSLFSILSPTLSPNDFADVAGRISSQKPSADEALAALRAKLASPSDQLEAPEPDTDDPTQVQPMTYQAFWILTGNPTLLTKSSILESVQILNAYLPQSISPPVPAREPLTALQQAVLSVRWTPQMLVYATVALGLGGVPGLSTSVLCGSTDQTHMVEALVAVYRAEALRAAETGIRPPWIQKNPLGPKEREREEAHNVALRDAVDAIRKIVYGE</sequence>
<dbReference type="InterPro" id="IPR023210">
    <property type="entry name" value="NADP_OxRdtase_dom"/>
</dbReference>
<feature type="compositionally biased region" description="Basic and acidic residues" evidence="4">
    <location>
        <begin position="154"/>
        <end position="164"/>
    </location>
</feature>
<dbReference type="SUPFAM" id="SSF51430">
    <property type="entry name" value="NAD(P)-linked oxidoreductase"/>
    <property type="match status" value="2"/>
</dbReference>
<feature type="region of interest" description="Disordered" evidence="4">
    <location>
        <begin position="138"/>
        <end position="175"/>
    </location>
</feature>
<evidence type="ECO:0000256" key="2">
    <source>
        <dbReference type="ARBA" id="ARBA00022857"/>
    </source>
</evidence>
<dbReference type="InterPro" id="IPR020471">
    <property type="entry name" value="AKR"/>
</dbReference>
<dbReference type="PANTHER" id="PTHR43827">
    <property type="entry name" value="2,5-DIKETO-D-GLUCONIC ACID REDUCTASE"/>
    <property type="match status" value="1"/>
</dbReference>
<keyword evidence="2" id="KW-0521">NADP</keyword>
<gene>
    <name evidence="6" type="ORF">OC846_004376</name>
</gene>
<dbReference type="GO" id="GO:0016616">
    <property type="term" value="F:oxidoreductase activity, acting on the CH-OH group of donors, NAD or NADP as acceptor"/>
    <property type="evidence" value="ECO:0007669"/>
    <property type="project" value="UniProtKB-ARBA"/>
</dbReference>
<keyword evidence="7" id="KW-1185">Reference proteome</keyword>
<evidence type="ECO:0000313" key="6">
    <source>
        <dbReference type="EMBL" id="KAK0548759.1"/>
    </source>
</evidence>
<evidence type="ECO:0000256" key="3">
    <source>
        <dbReference type="ARBA" id="ARBA00023002"/>
    </source>
</evidence>
<dbReference type="Proteomes" id="UP001176517">
    <property type="component" value="Unassembled WGS sequence"/>
</dbReference>
<comment type="caution">
    <text evidence="6">The sequence shown here is derived from an EMBL/GenBank/DDBJ whole genome shotgun (WGS) entry which is preliminary data.</text>
</comment>
<evidence type="ECO:0000313" key="7">
    <source>
        <dbReference type="Proteomes" id="UP001176517"/>
    </source>
</evidence>
<protein>
    <recommendedName>
        <fullName evidence="5">NADP-dependent oxidoreductase domain-containing protein</fullName>
    </recommendedName>
</protein>
<proteinExistence type="inferred from homology"/>
<evidence type="ECO:0000259" key="5">
    <source>
        <dbReference type="Pfam" id="PF00248"/>
    </source>
</evidence>
<dbReference type="AlphaFoldDB" id="A0AAN6GQY3"/>
<dbReference type="PANTHER" id="PTHR43827:SF3">
    <property type="entry name" value="NADP-DEPENDENT OXIDOREDUCTASE DOMAIN-CONTAINING PROTEIN"/>
    <property type="match status" value="1"/>
</dbReference>
<reference evidence="6" key="1">
    <citation type="journal article" date="2023" name="PhytoFront">
        <title>Draft Genome Resources of Seven Strains of Tilletia horrida, Causal Agent of Kernel Smut of Rice.</title>
        <authorList>
            <person name="Khanal S."/>
            <person name="Antony Babu S."/>
            <person name="Zhou X.G."/>
        </authorList>
    </citation>
    <scope>NUCLEOTIDE SEQUENCE</scope>
    <source>
        <strain evidence="6">TX6</strain>
    </source>
</reference>
<name>A0AAN6GQY3_9BASI</name>
<feature type="domain" description="NADP-dependent oxidoreductase" evidence="5">
    <location>
        <begin position="227"/>
        <end position="275"/>
    </location>
</feature>
<comment type="similarity">
    <text evidence="1">Belongs to the aldo/keto reductase family.</text>
</comment>
<dbReference type="InterPro" id="IPR036812">
    <property type="entry name" value="NAD(P)_OxRdtase_dom_sf"/>
</dbReference>
<dbReference type="Pfam" id="PF00248">
    <property type="entry name" value="Aldo_ket_red"/>
    <property type="match status" value="1"/>
</dbReference>
<accession>A0AAN6GQY3</accession>